<keyword evidence="10" id="KW-1185">Reference proteome</keyword>
<evidence type="ECO:0000256" key="3">
    <source>
        <dbReference type="ARBA" id="ARBA00022801"/>
    </source>
</evidence>
<dbReference type="Pfam" id="PF01381">
    <property type="entry name" value="HTH_3"/>
    <property type="match status" value="1"/>
</dbReference>
<dbReference type="AlphaFoldDB" id="A0AA35CKZ6"/>
<dbReference type="GO" id="GO:0006281">
    <property type="term" value="P:DNA repair"/>
    <property type="evidence" value="ECO:0007669"/>
    <property type="project" value="UniProtKB-KW"/>
</dbReference>
<keyword evidence="2" id="KW-0227">DNA damage</keyword>
<evidence type="ECO:0000256" key="4">
    <source>
        <dbReference type="ARBA" id="ARBA00022813"/>
    </source>
</evidence>
<dbReference type="InterPro" id="IPR036286">
    <property type="entry name" value="LexA/Signal_pep-like_sf"/>
</dbReference>
<keyword evidence="5" id="KW-0234">DNA repair</keyword>
<keyword evidence="6" id="KW-0742">SOS response</keyword>
<dbReference type="SUPFAM" id="SSF47413">
    <property type="entry name" value="lambda repressor-like DNA-binding domains"/>
    <property type="match status" value="1"/>
</dbReference>
<dbReference type="InterPro" id="IPR050077">
    <property type="entry name" value="LexA_repressor"/>
</dbReference>
<evidence type="ECO:0000313" key="9">
    <source>
        <dbReference type="EMBL" id="BDG60343.1"/>
    </source>
</evidence>
<dbReference type="Gene3D" id="1.10.260.40">
    <property type="entry name" value="lambda repressor-like DNA-binding domains"/>
    <property type="match status" value="1"/>
</dbReference>
<dbReference type="GO" id="GO:0009432">
    <property type="term" value="P:SOS response"/>
    <property type="evidence" value="ECO:0007669"/>
    <property type="project" value="UniProtKB-KW"/>
</dbReference>
<dbReference type="InterPro" id="IPR006197">
    <property type="entry name" value="Peptidase_S24_LexA"/>
</dbReference>
<dbReference type="Gene3D" id="2.10.109.10">
    <property type="entry name" value="Umud Fragment, subunit A"/>
    <property type="match status" value="1"/>
</dbReference>
<proteinExistence type="inferred from homology"/>
<dbReference type="GO" id="GO:0006355">
    <property type="term" value="P:regulation of DNA-templated transcription"/>
    <property type="evidence" value="ECO:0007669"/>
    <property type="project" value="InterPro"/>
</dbReference>
<evidence type="ECO:0000313" key="10">
    <source>
        <dbReference type="Proteomes" id="UP001163687"/>
    </source>
</evidence>
<dbReference type="InterPro" id="IPR039418">
    <property type="entry name" value="LexA-like"/>
</dbReference>
<evidence type="ECO:0000259" key="8">
    <source>
        <dbReference type="PROSITE" id="PS50943"/>
    </source>
</evidence>
<accession>A0AA35CKZ6</accession>
<dbReference type="KEGG" id="cmic:caldi_14330"/>
<dbReference type="CDD" id="cd06529">
    <property type="entry name" value="S24_LexA-like"/>
    <property type="match status" value="1"/>
</dbReference>
<dbReference type="InterPro" id="IPR015927">
    <property type="entry name" value="Peptidase_S24_S26A/B/C"/>
</dbReference>
<keyword evidence="3 7" id="KW-0378">Hydrolase</keyword>
<feature type="domain" description="HTH cro/C1-type" evidence="8">
    <location>
        <begin position="1"/>
        <end position="46"/>
    </location>
</feature>
<dbReference type="EMBL" id="AP025628">
    <property type="protein sequence ID" value="BDG60343.1"/>
    <property type="molecule type" value="Genomic_DNA"/>
</dbReference>
<evidence type="ECO:0000256" key="2">
    <source>
        <dbReference type="ARBA" id="ARBA00022763"/>
    </source>
</evidence>
<dbReference type="SMART" id="SM00530">
    <property type="entry name" value="HTH_XRE"/>
    <property type="match status" value="1"/>
</dbReference>
<name>A0AA35CKZ6_9FIRM</name>
<dbReference type="InterPro" id="IPR010982">
    <property type="entry name" value="Lambda_DNA-bd_dom_sf"/>
</dbReference>
<comment type="similarity">
    <text evidence="1 7">Belongs to the peptidase S24 family.</text>
</comment>
<dbReference type="PROSITE" id="PS50943">
    <property type="entry name" value="HTH_CROC1"/>
    <property type="match status" value="1"/>
</dbReference>
<gene>
    <name evidence="9" type="ORF">caldi_14330</name>
</gene>
<protein>
    <recommendedName>
        <fullName evidence="8">HTH cro/C1-type domain-containing protein</fullName>
    </recommendedName>
</protein>
<dbReference type="PRINTS" id="PR00726">
    <property type="entry name" value="LEXASERPTASE"/>
</dbReference>
<organism evidence="9 10">
    <name type="scientific">Caldinitratiruptor microaerophilus</name>
    <dbReference type="NCBI Taxonomy" id="671077"/>
    <lineage>
        <taxon>Bacteria</taxon>
        <taxon>Bacillati</taxon>
        <taxon>Bacillota</taxon>
        <taxon>Clostridia</taxon>
        <taxon>Eubacteriales</taxon>
        <taxon>Symbiobacteriaceae</taxon>
        <taxon>Caldinitratiruptor</taxon>
    </lineage>
</organism>
<evidence type="ECO:0000256" key="5">
    <source>
        <dbReference type="ARBA" id="ARBA00023204"/>
    </source>
</evidence>
<dbReference type="GO" id="GO:0003677">
    <property type="term" value="F:DNA binding"/>
    <property type="evidence" value="ECO:0007669"/>
    <property type="project" value="InterPro"/>
</dbReference>
<dbReference type="Proteomes" id="UP001163687">
    <property type="component" value="Chromosome"/>
</dbReference>
<evidence type="ECO:0000256" key="6">
    <source>
        <dbReference type="ARBA" id="ARBA00023236"/>
    </source>
</evidence>
<sequence>MTQEAVARALGVKPATVSSYERNSSRPDPEMLKRIAEFFDCSADYLIGAVDEPKPLREEARADRRERDLRGLLAVGIRMLPVVGAVRAGQPIYAEQNIEEWLPVPKEMADQADFVLRVTGDSMVGAGIYPGDLVLMRRADRAQVRPGDIVVALIGDEATLKILQVRSGRYYLEPANPQYSVIEVEPDECRIQGVFVGLFTRRGLAGAGAAGAAVRRGALLEQLAAEEGVDAKALRALLDALKAQRGGGTPTAARTDRP</sequence>
<evidence type="ECO:0000256" key="7">
    <source>
        <dbReference type="RuleBase" id="RU003991"/>
    </source>
</evidence>
<dbReference type="CDD" id="cd00093">
    <property type="entry name" value="HTH_XRE"/>
    <property type="match status" value="1"/>
</dbReference>
<evidence type="ECO:0000256" key="1">
    <source>
        <dbReference type="ARBA" id="ARBA00007484"/>
    </source>
</evidence>
<dbReference type="Pfam" id="PF00717">
    <property type="entry name" value="Peptidase_S24"/>
    <property type="match status" value="1"/>
</dbReference>
<dbReference type="PANTHER" id="PTHR33516">
    <property type="entry name" value="LEXA REPRESSOR"/>
    <property type="match status" value="1"/>
</dbReference>
<reference evidence="9" key="1">
    <citation type="submission" date="2022-03" db="EMBL/GenBank/DDBJ databases">
        <title>Complete genome sequence of Caldinitratiruptor microaerophilus.</title>
        <authorList>
            <person name="Mukaiyama R."/>
            <person name="Nishiyama T."/>
            <person name="Ueda K."/>
        </authorList>
    </citation>
    <scope>NUCLEOTIDE SEQUENCE</scope>
    <source>
        <strain evidence="9">JCM 16183</strain>
    </source>
</reference>
<keyword evidence="4 7" id="KW-0068">Autocatalytic cleavage</keyword>
<dbReference type="GO" id="GO:0016787">
    <property type="term" value="F:hydrolase activity"/>
    <property type="evidence" value="ECO:0007669"/>
    <property type="project" value="UniProtKB-KW"/>
</dbReference>
<dbReference type="InterPro" id="IPR001387">
    <property type="entry name" value="Cro/C1-type_HTH"/>
</dbReference>
<dbReference type="SUPFAM" id="SSF51306">
    <property type="entry name" value="LexA/Signal peptidase"/>
    <property type="match status" value="1"/>
</dbReference>
<dbReference type="PANTHER" id="PTHR33516:SF2">
    <property type="entry name" value="LEXA REPRESSOR-RELATED"/>
    <property type="match status" value="1"/>
</dbReference>